<dbReference type="Proteomes" id="UP000014760">
    <property type="component" value="Unassembled WGS sequence"/>
</dbReference>
<accession>R7V9T1</accession>
<keyword evidence="1" id="KW-1133">Transmembrane helix</keyword>
<reference evidence="3" key="3">
    <citation type="submission" date="2015-06" db="UniProtKB">
        <authorList>
            <consortium name="EnsemblMetazoa"/>
        </authorList>
    </citation>
    <scope>IDENTIFICATION</scope>
</reference>
<dbReference type="STRING" id="283909.R7V9T1"/>
<keyword evidence="4" id="KW-1185">Reference proteome</keyword>
<organism evidence="2">
    <name type="scientific">Capitella teleta</name>
    <name type="common">Polychaete worm</name>
    <dbReference type="NCBI Taxonomy" id="283909"/>
    <lineage>
        <taxon>Eukaryota</taxon>
        <taxon>Metazoa</taxon>
        <taxon>Spiralia</taxon>
        <taxon>Lophotrochozoa</taxon>
        <taxon>Annelida</taxon>
        <taxon>Polychaeta</taxon>
        <taxon>Sedentaria</taxon>
        <taxon>Scolecida</taxon>
        <taxon>Capitellidae</taxon>
        <taxon>Capitella</taxon>
    </lineage>
</organism>
<evidence type="ECO:0008006" key="5">
    <source>
        <dbReference type="Google" id="ProtNLM"/>
    </source>
</evidence>
<dbReference type="EMBL" id="AMQN01005385">
    <property type="status" value="NOT_ANNOTATED_CDS"/>
    <property type="molecule type" value="Genomic_DNA"/>
</dbReference>
<sequence>MASIDLRVVEANRITWFIYLTNWSFLFYVVMLIIQAVLAIKALVKRNRRTHALGAEITDGASLPWYTKMQWVFYNIGSDAALNVTVIFYAYFVSPGDYVHPVDFHTHGINGGMVIVDLFITGHPVRPLHVFHSLLMTVIYLIFSVIYTMAGGTNGVSKNYIYVYFDWKEDPGMATVHALVFCVFSVVIAWVVICGCYVLRQLLHQCLTKETKDDNVECVDVTVSTAEK</sequence>
<dbReference type="AlphaFoldDB" id="R7V9T1"/>
<evidence type="ECO:0000256" key="1">
    <source>
        <dbReference type="SAM" id="Phobius"/>
    </source>
</evidence>
<feature type="transmembrane region" description="Helical" evidence="1">
    <location>
        <begin position="72"/>
        <end position="92"/>
    </location>
</feature>
<feature type="transmembrane region" description="Helical" evidence="1">
    <location>
        <begin position="176"/>
        <end position="199"/>
    </location>
</feature>
<protein>
    <recommendedName>
        <fullName evidence="5">Protein rolling stone-like</fullName>
    </recommendedName>
</protein>
<reference evidence="2 4" key="2">
    <citation type="journal article" date="2013" name="Nature">
        <title>Insights into bilaterian evolution from three spiralian genomes.</title>
        <authorList>
            <person name="Simakov O."/>
            <person name="Marletaz F."/>
            <person name="Cho S.J."/>
            <person name="Edsinger-Gonzales E."/>
            <person name="Havlak P."/>
            <person name="Hellsten U."/>
            <person name="Kuo D.H."/>
            <person name="Larsson T."/>
            <person name="Lv J."/>
            <person name="Arendt D."/>
            <person name="Savage R."/>
            <person name="Osoegawa K."/>
            <person name="de Jong P."/>
            <person name="Grimwood J."/>
            <person name="Chapman J.A."/>
            <person name="Shapiro H."/>
            <person name="Aerts A."/>
            <person name="Otillar R.P."/>
            <person name="Terry A.Y."/>
            <person name="Boore J.L."/>
            <person name="Grigoriev I.V."/>
            <person name="Lindberg D.R."/>
            <person name="Seaver E.C."/>
            <person name="Weisblat D.A."/>
            <person name="Putnam N.H."/>
            <person name="Rokhsar D.S."/>
        </authorList>
    </citation>
    <scope>NUCLEOTIDE SEQUENCE</scope>
    <source>
        <strain evidence="2 4">I ESC-2004</strain>
    </source>
</reference>
<dbReference type="OrthoDB" id="419711at2759"/>
<reference evidence="4" key="1">
    <citation type="submission" date="2012-12" db="EMBL/GenBank/DDBJ databases">
        <authorList>
            <person name="Hellsten U."/>
            <person name="Grimwood J."/>
            <person name="Chapman J.A."/>
            <person name="Shapiro H."/>
            <person name="Aerts A."/>
            <person name="Otillar R.P."/>
            <person name="Terry A.Y."/>
            <person name="Boore J.L."/>
            <person name="Simakov O."/>
            <person name="Marletaz F."/>
            <person name="Cho S.-J."/>
            <person name="Edsinger-Gonzales E."/>
            <person name="Havlak P."/>
            <person name="Kuo D.-H."/>
            <person name="Larsson T."/>
            <person name="Lv J."/>
            <person name="Arendt D."/>
            <person name="Savage R."/>
            <person name="Osoegawa K."/>
            <person name="de Jong P."/>
            <person name="Lindberg D.R."/>
            <person name="Seaver E.C."/>
            <person name="Weisblat D.A."/>
            <person name="Putnam N.H."/>
            <person name="Grigoriev I.V."/>
            <person name="Rokhsar D.S."/>
        </authorList>
    </citation>
    <scope>NUCLEOTIDE SEQUENCE</scope>
    <source>
        <strain evidence="4">I ESC-2004</strain>
    </source>
</reference>
<keyword evidence="1" id="KW-0472">Membrane</keyword>
<dbReference type="GO" id="GO:0016020">
    <property type="term" value="C:membrane"/>
    <property type="evidence" value="ECO:0007669"/>
    <property type="project" value="TreeGrafter"/>
</dbReference>
<dbReference type="OMA" id="KWLIYIS"/>
<feature type="transmembrane region" description="Helical" evidence="1">
    <location>
        <begin position="134"/>
        <end position="156"/>
    </location>
</feature>
<feature type="transmembrane region" description="Helical" evidence="1">
    <location>
        <begin position="104"/>
        <end position="122"/>
    </location>
</feature>
<name>R7V9T1_CAPTE</name>
<dbReference type="InterPro" id="IPR049352">
    <property type="entry name" value="Rost"/>
</dbReference>
<evidence type="ECO:0000313" key="3">
    <source>
        <dbReference type="EnsemblMetazoa" id="CapteP214827"/>
    </source>
</evidence>
<dbReference type="EMBL" id="KB295903">
    <property type="protein sequence ID" value="ELU12500.1"/>
    <property type="molecule type" value="Genomic_DNA"/>
</dbReference>
<evidence type="ECO:0000313" key="4">
    <source>
        <dbReference type="Proteomes" id="UP000014760"/>
    </source>
</evidence>
<feature type="transmembrane region" description="Helical" evidence="1">
    <location>
        <begin position="25"/>
        <end position="44"/>
    </location>
</feature>
<dbReference type="Pfam" id="PF21534">
    <property type="entry name" value="Rost"/>
    <property type="match status" value="1"/>
</dbReference>
<proteinExistence type="predicted"/>
<keyword evidence="1" id="KW-0812">Transmembrane</keyword>
<dbReference type="PANTHER" id="PTHR12242:SF1">
    <property type="entry name" value="MYND-TYPE DOMAIN-CONTAINING PROTEIN"/>
    <property type="match status" value="1"/>
</dbReference>
<gene>
    <name evidence="2" type="ORF">CAPTEDRAFT_214827</name>
</gene>
<dbReference type="PANTHER" id="PTHR12242">
    <property type="entry name" value="OS02G0130600 PROTEIN-RELATED"/>
    <property type="match status" value="1"/>
</dbReference>
<dbReference type="HOGENOM" id="CLU_066320_0_1_1"/>
<dbReference type="EnsemblMetazoa" id="CapteT214827">
    <property type="protein sequence ID" value="CapteP214827"/>
    <property type="gene ID" value="CapteG214827"/>
</dbReference>
<evidence type="ECO:0000313" key="2">
    <source>
        <dbReference type="EMBL" id="ELU12500.1"/>
    </source>
</evidence>